<dbReference type="GO" id="GO:0000155">
    <property type="term" value="F:phosphorelay sensor kinase activity"/>
    <property type="evidence" value="ECO:0007669"/>
    <property type="project" value="InterPro"/>
</dbReference>
<dbReference type="InterPro" id="IPR036097">
    <property type="entry name" value="HisK_dim/P_sf"/>
</dbReference>
<dbReference type="InterPro" id="IPR003660">
    <property type="entry name" value="HAMP_dom"/>
</dbReference>
<keyword evidence="6 11" id="KW-0812">Transmembrane</keyword>
<dbReference type="PANTHER" id="PTHR45436:SF5">
    <property type="entry name" value="SENSOR HISTIDINE KINASE TRCS"/>
    <property type="match status" value="1"/>
</dbReference>
<evidence type="ECO:0000256" key="11">
    <source>
        <dbReference type="SAM" id="Phobius"/>
    </source>
</evidence>
<dbReference type="RefSeq" id="WP_100335485.1">
    <property type="nucleotide sequence ID" value="NZ_PGFA01000001.1"/>
</dbReference>
<dbReference type="PANTHER" id="PTHR45436">
    <property type="entry name" value="SENSOR HISTIDINE KINASE YKOH"/>
    <property type="match status" value="1"/>
</dbReference>
<name>A0A2M9BPD5_9BACT</name>
<keyword evidence="7 14" id="KW-0418">Kinase</keyword>
<dbReference type="EMBL" id="PGFA01000001">
    <property type="protein sequence ID" value="PJJ59793.1"/>
    <property type="molecule type" value="Genomic_DNA"/>
</dbReference>
<evidence type="ECO:0000313" key="15">
    <source>
        <dbReference type="Proteomes" id="UP000228535"/>
    </source>
</evidence>
<comment type="subcellular location">
    <subcellularLocation>
        <location evidence="2">Membrane</location>
    </subcellularLocation>
</comment>
<comment type="catalytic activity">
    <reaction evidence="1">
        <text>ATP + protein L-histidine = ADP + protein N-phospho-L-histidine.</text>
        <dbReference type="EC" id="2.7.13.3"/>
    </reaction>
</comment>
<sequence>MTIRTRLALQFAAILAVTLLLFSLVIYFFTYQSRRNYFTDNLFARARVVAHVYLDGANRGDEASRATYRRYLRQFYRTLPDEEVQVYDAQNRVVFREGQQTSRPVPESLLTSVRQTGSLVELRPGHAQTVGLLYRDPHRGDFVVVASSVDTDSQVEQRTLRTILAGGLLISFFIVGVGGWFFARQALRPMQRIVQEVDTITAFDLHRRLSQADGQDEVSHLAQRFNSLLDRLETAFAGQRTFVRDASHELRTPLTVLTGELEVALLQERNPAEYRRVLQSTLDAARMLTALTNGLLQIARASDDPSQVPMALVRLDELLLQAHEEVLRRQPTCRIDLEFGEPTLPGGAFEVLGNEPLLLSAVLNVLENACKFSKDSQEPIMAILTCVGREVLLQVRDRGVGMTEADRQQVFVPFFRAEAIRTVPGHGIGLPLTAKIMALHGGSIRVESELGMGTQVTLRLPLTHI</sequence>
<feature type="domain" description="Histidine kinase" evidence="12">
    <location>
        <begin position="245"/>
        <end position="464"/>
    </location>
</feature>
<evidence type="ECO:0000256" key="5">
    <source>
        <dbReference type="ARBA" id="ARBA00022679"/>
    </source>
</evidence>
<dbReference type="PROSITE" id="PS50109">
    <property type="entry name" value="HIS_KIN"/>
    <property type="match status" value="1"/>
</dbReference>
<dbReference type="InterPro" id="IPR036890">
    <property type="entry name" value="HATPase_C_sf"/>
</dbReference>
<dbReference type="PRINTS" id="PR00344">
    <property type="entry name" value="BCTRLSENSOR"/>
</dbReference>
<dbReference type="InterPro" id="IPR050428">
    <property type="entry name" value="TCS_sensor_his_kinase"/>
</dbReference>
<keyword evidence="9" id="KW-0902">Two-component regulatory system</keyword>
<evidence type="ECO:0000256" key="2">
    <source>
        <dbReference type="ARBA" id="ARBA00004370"/>
    </source>
</evidence>
<keyword evidence="8 11" id="KW-1133">Transmembrane helix</keyword>
<keyword evidence="5" id="KW-0808">Transferase</keyword>
<dbReference type="CDD" id="cd00082">
    <property type="entry name" value="HisKA"/>
    <property type="match status" value="1"/>
</dbReference>
<dbReference type="SMART" id="SM00304">
    <property type="entry name" value="HAMP"/>
    <property type="match status" value="1"/>
</dbReference>
<dbReference type="SUPFAM" id="SSF47384">
    <property type="entry name" value="Homodimeric domain of signal transducing histidine kinase"/>
    <property type="match status" value="1"/>
</dbReference>
<feature type="domain" description="HAMP" evidence="13">
    <location>
        <begin position="184"/>
        <end position="237"/>
    </location>
</feature>
<dbReference type="SMART" id="SM00388">
    <property type="entry name" value="HisKA"/>
    <property type="match status" value="1"/>
</dbReference>
<dbReference type="CDD" id="cd06225">
    <property type="entry name" value="HAMP"/>
    <property type="match status" value="1"/>
</dbReference>
<dbReference type="InterPro" id="IPR003594">
    <property type="entry name" value="HATPase_dom"/>
</dbReference>
<dbReference type="Pfam" id="PF02518">
    <property type="entry name" value="HATPase_c"/>
    <property type="match status" value="1"/>
</dbReference>
<dbReference type="OrthoDB" id="594725at2"/>
<feature type="transmembrane region" description="Helical" evidence="11">
    <location>
        <begin position="163"/>
        <end position="183"/>
    </location>
</feature>
<dbReference type="EC" id="2.7.13.3" evidence="3"/>
<evidence type="ECO:0000256" key="3">
    <source>
        <dbReference type="ARBA" id="ARBA00012438"/>
    </source>
</evidence>
<dbReference type="Gene3D" id="1.10.287.130">
    <property type="match status" value="1"/>
</dbReference>
<dbReference type="SUPFAM" id="SSF158472">
    <property type="entry name" value="HAMP domain-like"/>
    <property type="match status" value="1"/>
</dbReference>
<dbReference type="Proteomes" id="UP000228535">
    <property type="component" value="Unassembled WGS sequence"/>
</dbReference>
<dbReference type="Gene3D" id="3.30.565.10">
    <property type="entry name" value="Histidine kinase-like ATPase, C-terminal domain"/>
    <property type="match status" value="1"/>
</dbReference>
<evidence type="ECO:0000256" key="4">
    <source>
        <dbReference type="ARBA" id="ARBA00022553"/>
    </source>
</evidence>
<accession>A0A2M9BPD5</accession>
<dbReference type="GO" id="GO:0005886">
    <property type="term" value="C:plasma membrane"/>
    <property type="evidence" value="ECO:0007669"/>
    <property type="project" value="TreeGrafter"/>
</dbReference>
<evidence type="ECO:0000256" key="6">
    <source>
        <dbReference type="ARBA" id="ARBA00022692"/>
    </source>
</evidence>
<evidence type="ECO:0000259" key="12">
    <source>
        <dbReference type="PROSITE" id="PS50109"/>
    </source>
</evidence>
<evidence type="ECO:0000313" key="14">
    <source>
        <dbReference type="EMBL" id="PJJ59793.1"/>
    </source>
</evidence>
<dbReference type="PROSITE" id="PS50885">
    <property type="entry name" value="HAMP"/>
    <property type="match status" value="1"/>
</dbReference>
<evidence type="ECO:0000256" key="9">
    <source>
        <dbReference type="ARBA" id="ARBA00023012"/>
    </source>
</evidence>
<evidence type="ECO:0000256" key="10">
    <source>
        <dbReference type="ARBA" id="ARBA00023136"/>
    </source>
</evidence>
<evidence type="ECO:0000256" key="1">
    <source>
        <dbReference type="ARBA" id="ARBA00000085"/>
    </source>
</evidence>
<organism evidence="14 15">
    <name type="scientific">Hymenobacter chitinivorans DSM 11115</name>
    <dbReference type="NCBI Taxonomy" id="1121954"/>
    <lineage>
        <taxon>Bacteria</taxon>
        <taxon>Pseudomonadati</taxon>
        <taxon>Bacteroidota</taxon>
        <taxon>Cytophagia</taxon>
        <taxon>Cytophagales</taxon>
        <taxon>Hymenobacteraceae</taxon>
        <taxon>Hymenobacter</taxon>
    </lineage>
</organism>
<keyword evidence="10 11" id="KW-0472">Membrane</keyword>
<gene>
    <name evidence="14" type="ORF">CLV45_1215</name>
</gene>
<reference evidence="14 15" key="1">
    <citation type="submission" date="2017-11" db="EMBL/GenBank/DDBJ databases">
        <title>Genomic Encyclopedia of Archaeal and Bacterial Type Strains, Phase II (KMG-II): From Individual Species to Whole Genera.</title>
        <authorList>
            <person name="Goeker M."/>
        </authorList>
    </citation>
    <scope>NUCLEOTIDE SEQUENCE [LARGE SCALE GENOMIC DNA]</scope>
    <source>
        <strain evidence="14 15">DSM 11115</strain>
    </source>
</reference>
<keyword evidence="4" id="KW-0597">Phosphoprotein</keyword>
<evidence type="ECO:0000256" key="7">
    <source>
        <dbReference type="ARBA" id="ARBA00022777"/>
    </source>
</evidence>
<dbReference type="AlphaFoldDB" id="A0A2M9BPD5"/>
<evidence type="ECO:0000256" key="8">
    <source>
        <dbReference type="ARBA" id="ARBA00022989"/>
    </source>
</evidence>
<dbReference type="Pfam" id="PF00672">
    <property type="entry name" value="HAMP"/>
    <property type="match status" value="1"/>
</dbReference>
<dbReference type="InterPro" id="IPR003661">
    <property type="entry name" value="HisK_dim/P_dom"/>
</dbReference>
<dbReference type="InterPro" id="IPR005467">
    <property type="entry name" value="His_kinase_dom"/>
</dbReference>
<protein>
    <recommendedName>
        <fullName evidence="3">histidine kinase</fullName>
        <ecNumber evidence="3">2.7.13.3</ecNumber>
    </recommendedName>
</protein>
<keyword evidence="15" id="KW-1185">Reference proteome</keyword>
<feature type="transmembrane region" description="Helical" evidence="11">
    <location>
        <begin position="7"/>
        <end position="29"/>
    </location>
</feature>
<dbReference type="SUPFAM" id="SSF55874">
    <property type="entry name" value="ATPase domain of HSP90 chaperone/DNA topoisomerase II/histidine kinase"/>
    <property type="match status" value="1"/>
</dbReference>
<proteinExistence type="predicted"/>
<evidence type="ECO:0000259" key="13">
    <source>
        <dbReference type="PROSITE" id="PS50885"/>
    </source>
</evidence>
<dbReference type="SMART" id="SM00387">
    <property type="entry name" value="HATPase_c"/>
    <property type="match status" value="1"/>
</dbReference>
<dbReference type="InterPro" id="IPR004358">
    <property type="entry name" value="Sig_transdc_His_kin-like_C"/>
</dbReference>
<dbReference type="Pfam" id="PF00512">
    <property type="entry name" value="HisKA"/>
    <property type="match status" value="1"/>
</dbReference>
<comment type="caution">
    <text evidence="14">The sequence shown here is derived from an EMBL/GenBank/DDBJ whole genome shotgun (WGS) entry which is preliminary data.</text>
</comment>
<dbReference type="Gene3D" id="6.10.340.10">
    <property type="match status" value="1"/>
</dbReference>